<dbReference type="AlphaFoldDB" id="A0A8X8GUU5"/>
<keyword evidence="1" id="KW-0808">Transferase</keyword>
<reference evidence="4" key="1">
    <citation type="submission" date="2020-05" db="EMBL/GenBank/DDBJ databases">
        <title>Fertoebacter nigrum gen. nov., sp. nov., a new member of the family Rhodobacteraceae.</title>
        <authorList>
            <person name="Szuroczki S."/>
            <person name="Abbaszade G."/>
            <person name="Buni D."/>
            <person name="Schumann P."/>
            <person name="Toth E."/>
        </authorList>
    </citation>
    <scope>NUCLEOTIDE SEQUENCE</scope>
    <source>
        <strain evidence="4">RG-N-1a</strain>
    </source>
</reference>
<gene>
    <name evidence="4" type="ORF">GEU84_010170</name>
</gene>
<accession>A0A8X8GUU5</accession>
<evidence type="ECO:0000256" key="1">
    <source>
        <dbReference type="ARBA" id="ARBA00022679"/>
    </source>
</evidence>
<evidence type="ECO:0000256" key="2">
    <source>
        <dbReference type="ARBA" id="ARBA00023315"/>
    </source>
</evidence>
<dbReference type="GO" id="GO:0016747">
    <property type="term" value="F:acyltransferase activity, transferring groups other than amino-acyl groups"/>
    <property type="evidence" value="ECO:0007669"/>
    <property type="project" value="InterPro"/>
</dbReference>
<dbReference type="Pfam" id="PF00583">
    <property type="entry name" value="Acetyltransf_1"/>
    <property type="match status" value="1"/>
</dbReference>
<proteinExistence type="predicted"/>
<protein>
    <submittedName>
        <fullName evidence="4">GNAT family N-acetyltransferase</fullName>
    </submittedName>
</protein>
<dbReference type="EMBL" id="WHUT02000005">
    <property type="protein sequence ID" value="NUB44748.1"/>
    <property type="molecule type" value="Genomic_DNA"/>
</dbReference>
<dbReference type="SUPFAM" id="SSF55729">
    <property type="entry name" value="Acyl-CoA N-acyltransferases (Nat)"/>
    <property type="match status" value="1"/>
</dbReference>
<name>A0A8X8GUU5_9RHOB</name>
<evidence type="ECO:0000259" key="3">
    <source>
        <dbReference type="PROSITE" id="PS51186"/>
    </source>
</evidence>
<dbReference type="PROSITE" id="PS51186">
    <property type="entry name" value="GNAT"/>
    <property type="match status" value="1"/>
</dbReference>
<organism evidence="4 5">
    <name type="scientific">Fertoeibacter niger</name>
    <dbReference type="NCBI Taxonomy" id="2656921"/>
    <lineage>
        <taxon>Bacteria</taxon>
        <taxon>Pseudomonadati</taxon>
        <taxon>Pseudomonadota</taxon>
        <taxon>Alphaproteobacteria</taxon>
        <taxon>Rhodobacterales</taxon>
        <taxon>Paracoccaceae</taxon>
        <taxon>Fertoeibacter</taxon>
    </lineage>
</organism>
<dbReference type="RefSeq" id="WP_152826070.1">
    <property type="nucleotide sequence ID" value="NZ_WHUT02000005.1"/>
</dbReference>
<keyword evidence="2" id="KW-0012">Acyltransferase</keyword>
<keyword evidence="5" id="KW-1185">Reference proteome</keyword>
<sequence length="194" mass="21280">MSLRLVLGLPPQHRRAAAQLYWQAFGGKLNQVMGPEPRALAYLMRVIRPDHAIVALEGDRLLGLAGFKTWQGAFAGGGFDDLRAVYGLPGALWRSALLWCLQREIDNTHLLLDGICVDRSARSTGIGTALLAAICAEARQRGYPGVRLDVIDTNWRARALYERNGFVVTGTQRLGPLRHVFGFAAATTMVRQLG</sequence>
<evidence type="ECO:0000313" key="5">
    <source>
        <dbReference type="Proteomes" id="UP000484076"/>
    </source>
</evidence>
<dbReference type="CDD" id="cd04301">
    <property type="entry name" value="NAT_SF"/>
    <property type="match status" value="1"/>
</dbReference>
<dbReference type="InterPro" id="IPR050832">
    <property type="entry name" value="Bact_Acetyltransf"/>
</dbReference>
<evidence type="ECO:0000313" key="4">
    <source>
        <dbReference type="EMBL" id="NUB44748.1"/>
    </source>
</evidence>
<dbReference type="PANTHER" id="PTHR43877:SF2">
    <property type="entry name" value="AMINOALKYLPHOSPHONATE N-ACETYLTRANSFERASE-RELATED"/>
    <property type="match status" value="1"/>
</dbReference>
<feature type="domain" description="N-acetyltransferase" evidence="3">
    <location>
        <begin position="4"/>
        <end position="194"/>
    </location>
</feature>
<dbReference type="Gene3D" id="3.40.630.30">
    <property type="match status" value="1"/>
</dbReference>
<dbReference type="PANTHER" id="PTHR43877">
    <property type="entry name" value="AMINOALKYLPHOSPHONATE N-ACETYLTRANSFERASE-RELATED-RELATED"/>
    <property type="match status" value="1"/>
</dbReference>
<dbReference type="InterPro" id="IPR016181">
    <property type="entry name" value="Acyl_CoA_acyltransferase"/>
</dbReference>
<dbReference type="InterPro" id="IPR000182">
    <property type="entry name" value="GNAT_dom"/>
</dbReference>
<dbReference type="Proteomes" id="UP000484076">
    <property type="component" value="Unassembled WGS sequence"/>
</dbReference>
<comment type="caution">
    <text evidence="4">The sequence shown here is derived from an EMBL/GenBank/DDBJ whole genome shotgun (WGS) entry which is preliminary data.</text>
</comment>